<organism evidence="2 3">
    <name type="scientific">Nonomuraea typhae</name>
    <dbReference type="NCBI Taxonomy" id="2603600"/>
    <lineage>
        <taxon>Bacteria</taxon>
        <taxon>Bacillati</taxon>
        <taxon>Actinomycetota</taxon>
        <taxon>Actinomycetes</taxon>
        <taxon>Streptosporangiales</taxon>
        <taxon>Streptosporangiaceae</taxon>
        <taxon>Nonomuraea</taxon>
    </lineage>
</organism>
<keyword evidence="3" id="KW-1185">Reference proteome</keyword>
<evidence type="ECO:0000256" key="1">
    <source>
        <dbReference type="SAM" id="MobiDB-lite"/>
    </source>
</evidence>
<accession>A0ABW7YN26</accession>
<feature type="region of interest" description="Disordered" evidence="1">
    <location>
        <begin position="288"/>
        <end position="337"/>
    </location>
</feature>
<sequence>MATYPGGYRVWTTKRDFSQTIFASHMNDIQAEVVAGETVFGVNPQIASNNPGHIVRDYGTVGARLQSMIRGEHLPYYQGAVFNYALHTTNQDTNPDVPGQDPDGRDLVWCGTARRQRAKRLRLSGGEVVWMPYHWEVPDRDGHDDPWLGIPLEQDSATVADGGWQRLPFIGADDPFELGIGDGLRLNETGLWMISLIVHHTPDADSTTVRARRRARLEIDGRDVTLQHLVRQNPENASFLTNRLMWMDIMSRGTSITASARVDGTGLTESLPCNAYLRAQLLRTTGREDDGKLIDFPKSIYTPPPPPPPPTPSVPPTPTPGGYTPTPTQVGGGMSGPYAYEARPGEWYGVYGWGTVGPQGSPFFPGIGSWGIGTGQGGSN</sequence>
<dbReference type="RefSeq" id="WP_397077690.1">
    <property type="nucleotide sequence ID" value="NZ_JBITGY010000001.1"/>
</dbReference>
<evidence type="ECO:0000313" key="2">
    <source>
        <dbReference type="EMBL" id="MFI6495904.1"/>
    </source>
</evidence>
<dbReference type="EMBL" id="JBITGY010000001">
    <property type="protein sequence ID" value="MFI6495904.1"/>
    <property type="molecule type" value="Genomic_DNA"/>
</dbReference>
<name>A0ABW7YN26_9ACTN</name>
<comment type="caution">
    <text evidence="2">The sequence shown here is derived from an EMBL/GenBank/DDBJ whole genome shotgun (WGS) entry which is preliminary data.</text>
</comment>
<feature type="compositionally biased region" description="Low complexity" evidence="1">
    <location>
        <begin position="320"/>
        <end position="329"/>
    </location>
</feature>
<evidence type="ECO:0000313" key="3">
    <source>
        <dbReference type="Proteomes" id="UP001612741"/>
    </source>
</evidence>
<proteinExistence type="predicted"/>
<evidence type="ECO:0008006" key="4">
    <source>
        <dbReference type="Google" id="ProtNLM"/>
    </source>
</evidence>
<feature type="compositionally biased region" description="Pro residues" evidence="1">
    <location>
        <begin position="302"/>
        <end position="319"/>
    </location>
</feature>
<gene>
    <name evidence="2" type="ORF">ACIBG2_00880</name>
</gene>
<protein>
    <recommendedName>
        <fullName evidence="4">Minor tail protein</fullName>
    </recommendedName>
</protein>
<reference evidence="2 3" key="1">
    <citation type="submission" date="2024-10" db="EMBL/GenBank/DDBJ databases">
        <title>The Natural Products Discovery Center: Release of the First 8490 Sequenced Strains for Exploring Actinobacteria Biosynthetic Diversity.</title>
        <authorList>
            <person name="Kalkreuter E."/>
            <person name="Kautsar S.A."/>
            <person name="Yang D."/>
            <person name="Bader C.D."/>
            <person name="Teijaro C.N."/>
            <person name="Fluegel L."/>
            <person name="Davis C.M."/>
            <person name="Simpson J.R."/>
            <person name="Lauterbach L."/>
            <person name="Steele A.D."/>
            <person name="Gui C."/>
            <person name="Meng S."/>
            <person name="Li G."/>
            <person name="Viehrig K."/>
            <person name="Ye F."/>
            <person name="Su P."/>
            <person name="Kiefer A.F."/>
            <person name="Nichols A."/>
            <person name="Cepeda A.J."/>
            <person name="Yan W."/>
            <person name="Fan B."/>
            <person name="Jiang Y."/>
            <person name="Adhikari A."/>
            <person name="Zheng C.-J."/>
            <person name="Schuster L."/>
            <person name="Cowan T.M."/>
            <person name="Smanski M.J."/>
            <person name="Chevrette M.G."/>
            <person name="De Carvalho L.P.S."/>
            <person name="Shen B."/>
        </authorList>
    </citation>
    <scope>NUCLEOTIDE SEQUENCE [LARGE SCALE GENOMIC DNA]</scope>
    <source>
        <strain evidence="2 3">NPDC050545</strain>
    </source>
</reference>
<dbReference type="Proteomes" id="UP001612741">
    <property type="component" value="Unassembled WGS sequence"/>
</dbReference>